<name>A0ABY5EGG0_9PSED</name>
<feature type="domain" description="RNA polymerase sigma-70 region 2" evidence="5">
    <location>
        <begin position="69"/>
        <end position="136"/>
    </location>
</feature>
<dbReference type="Gene3D" id="1.10.10.10">
    <property type="entry name" value="Winged helix-like DNA-binding domain superfamily/Winged helix DNA-binding domain"/>
    <property type="match status" value="1"/>
</dbReference>
<gene>
    <name evidence="7" type="ORF">NK667_30080</name>
</gene>
<evidence type="ECO:0000256" key="4">
    <source>
        <dbReference type="ARBA" id="ARBA00023163"/>
    </source>
</evidence>
<dbReference type="SUPFAM" id="SSF88659">
    <property type="entry name" value="Sigma3 and sigma4 domains of RNA polymerase sigma factors"/>
    <property type="match status" value="1"/>
</dbReference>
<proteinExistence type="inferred from homology"/>
<evidence type="ECO:0000313" key="7">
    <source>
        <dbReference type="EMBL" id="UTO14348.1"/>
    </source>
</evidence>
<protein>
    <submittedName>
        <fullName evidence="7">Sigma-70 family RNA polymerase sigma factor</fullName>
    </submittedName>
</protein>
<comment type="similarity">
    <text evidence="1">Belongs to the sigma-70 factor family. ECF subfamily.</text>
</comment>
<feature type="domain" description="RNA polymerase sigma factor 70 region 4 type 2" evidence="6">
    <location>
        <begin position="167"/>
        <end position="218"/>
    </location>
</feature>
<evidence type="ECO:0000256" key="3">
    <source>
        <dbReference type="ARBA" id="ARBA00023082"/>
    </source>
</evidence>
<dbReference type="Proteomes" id="UP001059607">
    <property type="component" value="Chromosome"/>
</dbReference>
<evidence type="ECO:0000259" key="5">
    <source>
        <dbReference type="Pfam" id="PF04542"/>
    </source>
</evidence>
<organism evidence="7 8">
    <name type="scientific">Pseudomonas nunensis</name>
    <dbReference type="NCBI Taxonomy" id="2961896"/>
    <lineage>
        <taxon>Bacteria</taxon>
        <taxon>Pseudomonadati</taxon>
        <taxon>Pseudomonadota</taxon>
        <taxon>Gammaproteobacteria</taxon>
        <taxon>Pseudomonadales</taxon>
        <taxon>Pseudomonadaceae</taxon>
        <taxon>Pseudomonas</taxon>
    </lineage>
</organism>
<dbReference type="EMBL" id="CP101125">
    <property type="protein sequence ID" value="UTO14348.1"/>
    <property type="molecule type" value="Genomic_DNA"/>
</dbReference>
<dbReference type="Pfam" id="PF08281">
    <property type="entry name" value="Sigma70_r4_2"/>
    <property type="match status" value="1"/>
</dbReference>
<dbReference type="InterPro" id="IPR039425">
    <property type="entry name" value="RNA_pol_sigma-70-like"/>
</dbReference>
<dbReference type="PANTHER" id="PTHR43133">
    <property type="entry name" value="RNA POLYMERASE ECF-TYPE SIGMA FACTO"/>
    <property type="match status" value="1"/>
</dbReference>
<dbReference type="Gene3D" id="1.10.1740.10">
    <property type="match status" value="1"/>
</dbReference>
<dbReference type="NCBIfam" id="TIGR02937">
    <property type="entry name" value="sigma70-ECF"/>
    <property type="match status" value="1"/>
</dbReference>
<accession>A0ABY5EGG0</accession>
<dbReference type="Pfam" id="PF04542">
    <property type="entry name" value="Sigma70_r2"/>
    <property type="match status" value="1"/>
</dbReference>
<keyword evidence="2" id="KW-0805">Transcription regulation</keyword>
<evidence type="ECO:0000256" key="1">
    <source>
        <dbReference type="ARBA" id="ARBA00010641"/>
    </source>
</evidence>
<evidence type="ECO:0000256" key="2">
    <source>
        <dbReference type="ARBA" id="ARBA00023015"/>
    </source>
</evidence>
<keyword evidence="3" id="KW-0731">Sigma factor</keyword>
<evidence type="ECO:0000313" key="8">
    <source>
        <dbReference type="Proteomes" id="UP001059607"/>
    </source>
</evidence>
<dbReference type="InterPro" id="IPR007627">
    <property type="entry name" value="RNA_pol_sigma70_r2"/>
</dbReference>
<dbReference type="InterPro" id="IPR013324">
    <property type="entry name" value="RNA_pol_sigma_r3/r4-like"/>
</dbReference>
<dbReference type="InterPro" id="IPR014284">
    <property type="entry name" value="RNA_pol_sigma-70_dom"/>
</dbReference>
<reference evidence="7" key="1">
    <citation type="submission" date="2022-07" db="EMBL/GenBank/DDBJ databases">
        <title>Pseudomonas nunamit sp. nov. an antifungal species isolated from Greenland.</title>
        <authorList>
            <person name="Ntana F."/>
            <person name="Hennessy R.C."/>
            <person name="Zervas A."/>
            <person name="Stougaard P."/>
        </authorList>
    </citation>
    <scope>NUCLEOTIDE SEQUENCE</scope>
    <source>
        <strain evidence="7">In5</strain>
    </source>
</reference>
<dbReference type="SUPFAM" id="SSF88946">
    <property type="entry name" value="Sigma2 domain of RNA polymerase sigma factors"/>
    <property type="match status" value="1"/>
</dbReference>
<evidence type="ECO:0000259" key="6">
    <source>
        <dbReference type="Pfam" id="PF08281"/>
    </source>
</evidence>
<dbReference type="PANTHER" id="PTHR43133:SF62">
    <property type="entry name" value="RNA POLYMERASE SIGMA FACTOR SIGZ"/>
    <property type="match status" value="1"/>
</dbReference>
<dbReference type="InterPro" id="IPR013249">
    <property type="entry name" value="RNA_pol_sigma70_r4_t2"/>
</dbReference>
<sequence length="224" mass="25367">MPACCIQSSPTHVYQTRTGTTARSELTSSQLTAAPLIAWRTVIAIADTDQLRQLLAQCSLGNRRAFETLYRSVGPRLYGVALRFMGRHDLAEEVLQESFVRIWNNASRYESHLSAPLTWMINITRNQAIDQLRKHRDRPLTDLEELALVDESPSAHELLNRTREASALNRCLESLDGMQRQSITVAYFQGLSCSELAEHLAAPLGSVKSWIRRGMERLRRCLES</sequence>
<keyword evidence="8" id="KW-1185">Reference proteome</keyword>
<dbReference type="InterPro" id="IPR013325">
    <property type="entry name" value="RNA_pol_sigma_r2"/>
</dbReference>
<keyword evidence="4" id="KW-0804">Transcription</keyword>
<dbReference type="RefSeq" id="WP_054616862.1">
    <property type="nucleotide sequence ID" value="NZ_CP101125.1"/>
</dbReference>
<dbReference type="InterPro" id="IPR036388">
    <property type="entry name" value="WH-like_DNA-bd_sf"/>
</dbReference>